<dbReference type="SUPFAM" id="SSF57535">
    <property type="entry name" value="Complement control module/SCR domain"/>
    <property type="match status" value="3"/>
</dbReference>
<feature type="domain" description="Sushi" evidence="6">
    <location>
        <begin position="215"/>
        <end position="279"/>
    </location>
</feature>
<reference evidence="7" key="3">
    <citation type="submission" date="2025-09" db="UniProtKB">
        <authorList>
            <consortium name="Ensembl"/>
        </authorList>
    </citation>
    <scope>IDENTIFICATION</scope>
</reference>
<dbReference type="GeneTree" id="ENSGT00940000164219"/>
<evidence type="ECO:0000256" key="4">
    <source>
        <dbReference type="ARBA" id="ARBA00023180"/>
    </source>
</evidence>
<sequence length="450" mass="49928">SLLATPSSFKVKPVPSKMPSIQLALGRPLFLCPSIFPSDCGPPPKLNNAVPNEKLLGESFPHMKSVTYKCLDGFYNIYGKLDVVTCLSDSQWTPIEEFCERSCVDPPRSRFARINPKDIKTYYPAESKVSFTCRPGYNTIPEVGSTVTCFTNYTWTALPVFCEGKPCGDPGKPENGDTVILTNLLYLAKVNFICEEGCKYNRNCHPCLFPYISEITCFSPPNVAKASINGSSTGNFVYNSTVTYQCDDGFSLIGEASLRCTTEDNVNGVWRGSLPECKGKNNFFVDQGKIKYLKAQPQTITPTTISITRTPLSPSCHSPPCTQQQVSVEAISMQLGKAKGVELSILIISWLSPPLLHVTYFKITVKNILPAEQKQICVCVICQEEIMSLVLPLSWKSTWSLTIYSLEVSTYCIIAHCDRYLSLPIFILLTHYFLEGFCNDKGLDGSMLFP</sequence>
<feature type="domain" description="Sushi" evidence="6">
    <location>
        <begin position="38"/>
        <end position="101"/>
    </location>
</feature>
<dbReference type="SMART" id="SM00032">
    <property type="entry name" value="CCP"/>
    <property type="match status" value="3"/>
</dbReference>
<reference evidence="7" key="2">
    <citation type="submission" date="2025-08" db="UniProtKB">
        <authorList>
            <consortium name="Ensembl"/>
        </authorList>
    </citation>
    <scope>IDENTIFICATION</scope>
</reference>
<organism evidence="7 8">
    <name type="scientific">Anolis carolinensis</name>
    <name type="common">Green anole</name>
    <name type="synonym">American chameleon</name>
    <dbReference type="NCBI Taxonomy" id="28377"/>
    <lineage>
        <taxon>Eukaryota</taxon>
        <taxon>Metazoa</taxon>
        <taxon>Chordata</taxon>
        <taxon>Craniata</taxon>
        <taxon>Vertebrata</taxon>
        <taxon>Euteleostomi</taxon>
        <taxon>Lepidosauria</taxon>
        <taxon>Squamata</taxon>
        <taxon>Bifurcata</taxon>
        <taxon>Unidentata</taxon>
        <taxon>Episquamata</taxon>
        <taxon>Toxicofera</taxon>
        <taxon>Iguania</taxon>
        <taxon>Dactyloidae</taxon>
        <taxon>Anolis</taxon>
    </lineage>
</organism>
<evidence type="ECO:0000313" key="8">
    <source>
        <dbReference type="Proteomes" id="UP000001646"/>
    </source>
</evidence>
<proteinExistence type="predicted"/>
<dbReference type="InParanoid" id="A0A803TFE1"/>
<keyword evidence="3 5" id="KW-1015">Disulfide bond</keyword>
<evidence type="ECO:0000259" key="6">
    <source>
        <dbReference type="PROSITE" id="PS50923"/>
    </source>
</evidence>
<evidence type="ECO:0000256" key="1">
    <source>
        <dbReference type="ARBA" id="ARBA00022659"/>
    </source>
</evidence>
<evidence type="ECO:0000256" key="3">
    <source>
        <dbReference type="ARBA" id="ARBA00023157"/>
    </source>
</evidence>
<dbReference type="InterPro" id="IPR050350">
    <property type="entry name" value="Compl-Cell_Adhes-Reg"/>
</dbReference>
<protein>
    <recommendedName>
        <fullName evidence="6">Sushi domain-containing protein</fullName>
    </recommendedName>
</protein>
<evidence type="ECO:0000313" key="7">
    <source>
        <dbReference type="Ensembl" id="ENSACAP00000033931.1"/>
    </source>
</evidence>
<dbReference type="AlphaFoldDB" id="A0A803TFE1"/>
<name>A0A803TFE1_ANOCA</name>
<dbReference type="InterPro" id="IPR000436">
    <property type="entry name" value="Sushi_SCR_CCP_dom"/>
</dbReference>
<evidence type="ECO:0000256" key="2">
    <source>
        <dbReference type="ARBA" id="ARBA00022737"/>
    </source>
</evidence>
<dbReference type="InterPro" id="IPR035976">
    <property type="entry name" value="Sushi/SCR/CCP_sf"/>
</dbReference>
<dbReference type="Proteomes" id="UP000001646">
    <property type="component" value="Unplaced"/>
</dbReference>
<dbReference type="Pfam" id="PF00084">
    <property type="entry name" value="Sushi"/>
    <property type="match status" value="3"/>
</dbReference>
<keyword evidence="8" id="KW-1185">Reference proteome</keyword>
<keyword evidence="2" id="KW-0677">Repeat</keyword>
<accession>A0A803TFE1</accession>
<dbReference type="CDD" id="cd00033">
    <property type="entry name" value="CCP"/>
    <property type="match status" value="3"/>
</dbReference>
<dbReference type="PROSITE" id="PS50923">
    <property type="entry name" value="SUSHI"/>
    <property type="match status" value="3"/>
</dbReference>
<keyword evidence="1 5" id="KW-0768">Sushi</keyword>
<comment type="caution">
    <text evidence="5">Lacks conserved residue(s) required for the propagation of feature annotation.</text>
</comment>
<dbReference type="Ensembl" id="ENSACAT00000041200.1">
    <property type="protein sequence ID" value="ENSACAP00000033931.1"/>
    <property type="gene ID" value="ENSACAG00000037667.1"/>
</dbReference>
<feature type="domain" description="Sushi" evidence="6">
    <location>
        <begin position="111"/>
        <end position="164"/>
    </location>
</feature>
<reference evidence="7" key="1">
    <citation type="submission" date="2009-12" db="EMBL/GenBank/DDBJ databases">
        <title>The Genome Sequence of Anolis carolinensis (Green Anole Lizard).</title>
        <authorList>
            <consortium name="The Genome Sequencing Platform"/>
            <person name="Di Palma F."/>
            <person name="Alfoldi J."/>
            <person name="Heiman D."/>
            <person name="Young S."/>
            <person name="Grabherr M."/>
            <person name="Johnson J."/>
            <person name="Lander E.S."/>
            <person name="Lindblad-Toh K."/>
        </authorList>
    </citation>
    <scope>NUCLEOTIDE SEQUENCE [LARGE SCALE GENOMIC DNA]</scope>
    <source>
        <strain evidence="7">JBL SC #1</strain>
    </source>
</reference>
<keyword evidence="4" id="KW-0325">Glycoprotein</keyword>
<feature type="disulfide bond" evidence="5">
    <location>
        <begin position="217"/>
        <end position="260"/>
    </location>
</feature>
<dbReference type="PANTHER" id="PTHR19325">
    <property type="entry name" value="COMPLEMENT COMPONENT-RELATED SUSHI DOMAIN-CONTAINING"/>
    <property type="match status" value="1"/>
</dbReference>
<dbReference type="Gene3D" id="2.10.70.10">
    <property type="entry name" value="Complement Module, domain 1"/>
    <property type="match status" value="3"/>
</dbReference>
<dbReference type="PANTHER" id="PTHR19325:SF570">
    <property type="entry name" value="COMPLEMENT COMPONENT 4 BINDING PROTEIN, MEMBRANE"/>
    <property type="match status" value="1"/>
</dbReference>
<evidence type="ECO:0000256" key="5">
    <source>
        <dbReference type="PROSITE-ProRule" id="PRU00302"/>
    </source>
</evidence>